<dbReference type="GO" id="GO:0051301">
    <property type="term" value="P:cell division"/>
    <property type="evidence" value="ECO:0007669"/>
    <property type="project" value="UniProtKB-KW"/>
</dbReference>
<evidence type="ECO:0000313" key="15">
    <source>
        <dbReference type="Proteomes" id="UP000009011"/>
    </source>
</evidence>
<feature type="binding site" evidence="12">
    <location>
        <position position="326"/>
    </location>
    <ligand>
        <name>UDP-N-acetyl-alpha-D-glucosamine</name>
        <dbReference type="ChEBI" id="CHEBI:57705"/>
    </ligand>
</feature>
<dbReference type="Proteomes" id="UP000009011">
    <property type="component" value="Chromosome"/>
</dbReference>
<keyword evidence="9 12" id="KW-0961">Cell wall biogenesis/degradation</keyword>
<comment type="similarity">
    <text evidence="10 12">Belongs to the EPSP synthase family. MurA subfamily.</text>
</comment>
<feature type="active site" description="Proton donor" evidence="12">
    <location>
        <position position="116"/>
    </location>
</feature>
<organism evidence="14 15">
    <name type="scientific">Melioribacter roseus (strain DSM 23840 / JCM 17771 / VKM B-2668 / P3M-2)</name>
    <dbReference type="NCBI Taxonomy" id="1191523"/>
    <lineage>
        <taxon>Bacteria</taxon>
        <taxon>Pseudomonadati</taxon>
        <taxon>Ignavibacteriota</taxon>
        <taxon>Ignavibacteria</taxon>
        <taxon>Ignavibacteriales</taxon>
        <taxon>Melioribacteraceae</taxon>
        <taxon>Melioribacter</taxon>
    </lineage>
</organism>
<dbReference type="InterPro" id="IPR013792">
    <property type="entry name" value="RNA3'P_cycl/enolpyr_Trfase_a/b"/>
</dbReference>
<dbReference type="GO" id="GO:0008760">
    <property type="term" value="F:UDP-N-acetylglucosamine 1-carboxyvinyltransferase activity"/>
    <property type="evidence" value="ECO:0007669"/>
    <property type="project" value="UniProtKB-UniRule"/>
</dbReference>
<comment type="function">
    <text evidence="12">Cell wall formation. Adds enolpyruvyl to UDP-N-acetylglucosamine.</text>
</comment>
<name>I6YY89_MELRP</name>
<dbReference type="OrthoDB" id="9803760at2"/>
<dbReference type="NCBIfam" id="TIGR01072">
    <property type="entry name" value="murA"/>
    <property type="match status" value="1"/>
</dbReference>
<dbReference type="CDD" id="cd01555">
    <property type="entry name" value="UdpNAET"/>
    <property type="match status" value="1"/>
</dbReference>
<dbReference type="InterPro" id="IPR001986">
    <property type="entry name" value="Enolpyruvate_Tfrase_dom"/>
</dbReference>
<feature type="domain" description="Enolpyruvate transferase" evidence="13">
    <location>
        <begin position="7"/>
        <end position="405"/>
    </location>
</feature>
<dbReference type="EMBL" id="CP003557">
    <property type="protein sequence ID" value="AFN75507.1"/>
    <property type="molecule type" value="Genomic_DNA"/>
</dbReference>
<dbReference type="GO" id="GO:0008360">
    <property type="term" value="P:regulation of cell shape"/>
    <property type="evidence" value="ECO:0007669"/>
    <property type="project" value="UniProtKB-KW"/>
</dbReference>
<dbReference type="EC" id="2.5.1.7" evidence="12"/>
<keyword evidence="7 12" id="KW-0573">Peptidoglycan synthesis</keyword>
<keyword evidence="8 12" id="KW-0131">Cell cycle</keyword>
<feature type="binding site" evidence="12">
    <location>
        <position position="304"/>
    </location>
    <ligand>
        <name>UDP-N-acetyl-alpha-D-glucosamine</name>
        <dbReference type="ChEBI" id="CHEBI:57705"/>
    </ligand>
</feature>
<evidence type="ECO:0000256" key="2">
    <source>
        <dbReference type="ARBA" id="ARBA00004752"/>
    </source>
</evidence>
<dbReference type="eggNOG" id="COG0766">
    <property type="taxonomic scope" value="Bacteria"/>
</dbReference>
<dbReference type="FunFam" id="3.65.10.10:FF:000001">
    <property type="entry name" value="UDP-N-acetylglucosamine 1-carboxyvinyltransferase"/>
    <property type="match status" value="1"/>
</dbReference>
<dbReference type="AlphaFoldDB" id="I6YY89"/>
<evidence type="ECO:0000256" key="4">
    <source>
        <dbReference type="ARBA" id="ARBA00022618"/>
    </source>
</evidence>
<keyword evidence="3 12" id="KW-0963">Cytoplasm</keyword>
<evidence type="ECO:0000256" key="5">
    <source>
        <dbReference type="ARBA" id="ARBA00022679"/>
    </source>
</evidence>
<dbReference type="PANTHER" id="PTHR43783:SF1">
    <property type="entry name" value="UDP-N-ACETYLGLUCOSAMINE 1-CARBOXYVINYLTRANSFERASE"/>
    <property type="match status" value="1"/>
</dbReference>
<dbReference type="GO" id="GO:0005737">
    <property type="term" value="C:cytoplasm"/>
    <property type="evidence" value="ECO:0007669"/>
    <property type="project" value="UniProtKB-SubCell"/>
</dbReference>
<dbReference type="PANTHER" id="PTHR43783">
    <property type="entry name" value="UDP-N-ACETYLGLUCOSAMINE 1-CARBOXYVINYLTRANSFERASE"/>
    <property type="match status" value="1"/>
</dbReference>
<evidence type="ECO:0000259" key="13">
    <source>
        <dbReference type="Pfam" id="PF00275"/>
    </source>
</evidence>
<feature type="binding site" evidence="12">
    <location>
        <position position="92"/>
    </location>
    <ligand>
        <name>UDP-N-acetyl-alpha-D-glucosamine</name>
        <dbReference type="ChEBI" id="CHEBI:57705"/>
    </ligand>
</feature>
<evidence type="ECO:0000256" key="11">
    <source>
        <dbReference type="ARBA" id="ARBA00047527"/>
    </source>
</evidence>
<feature type="binding site" evidence="12">
    <location>
        <begin position="22"/>
        <end position="23"/>
    </location>
    <ligand>
        <name>phosphoenolpyruvate</name>
        <dbReference type="ChEBI" id="CHEBI:58702"/>
    </ligand>
</feature>
<dbReference type="UniPathway" id="UPA00219"/>
<dbReference type="Pfam" id="PF00275">
    <property type="entry name" value="EPSP_synthase"/>
    <property type="match status" value="1"/>
</dbReference>
<evidence type="ECO:0000256" key="3">
    <source>
        <dbReference type="ARBA" id="ARBA00022490"/>
    </source>
</evidence>
<reference evidence="14 15" key="1">
    <citation type="journal article" date="2013" name="PLoS ONE">
        <title>Genomic analysis of Melioribacter roseus, facultatively anaerobic organotrophic bacterium representing a novel deep lineage within Bacteriodetes/Chlorobi group.</title>
        <authorList>
            <person name="Kadnikov V.V."/>
            <person name="Mardanov A.V."/>
            <person name="Podosokorskaya O.A."/>
            <person name="Gavrilov S.N."/>
            <person name="Kublanov I.V."/>
            <person name="Beletsky A.V."/>
            <person name="Bonch-Osmolovskaya E.A."/>
            <person name="Ravin N.V."/>
        </authorList>
    </citation>
    <scope>NUCLEOTIDE SEQUENCE [LARGE SCALE GENOMIC DNA]</scope>
    <source>
        <strain evidence="15">JCM 17771 / P3M-2</strain>
    </source>
</reference>
<evidence type="ECO:0000256" key="12">
    <source>
        <dbReference type="HAMAP-Rule" id="MF_00111"/>
    </source>
</evidence>
<protein>
    <recommendedName>
        <fullName evidence="12">UDP-N-acetylglucosamine 1-carboxyvinyltransferase</fullName>
        <ecNumber evidence="12">2.5.1.7</ecNumber>
    </recommendedName>
    <alternativeName>
        <fullName evidence="12">Enoylpyruvate transferase</fullName>
    </alternativeName>
    <alternativeName>
        <fullName evidence="12">UDP-N-acetylglucosamine enolpyruvyl transferase</fullName>
        <shortName evidence="12">EPT</shortName>
    </alternativeName>
</protein>
<accession>I6YY89</accession>
<dbReference type="RefSeq" id="WP_014856939.1">
    <property type="nucleotide sequence ID" value="NC_018178.1"/>
</dbReference>
<comment type="caution">
    <text evidence="12">Lacks conserved residue(s) required for the propagation of feature annotation.</text>
</comment>
<comment type="catalytic activity">
    <reaction evidence="11 12">
        <text>phosphoenolpyruvate + UDP-N-acetyl-alpha-D-glucosamine = UDP-N-acetyl-3-O-(1-carboxyvinyl)-alpha-D-glucosamine + phosphate</text>
        <dbReference type="Rhea" id="RHEA:18681"/>
        <dbReference type="ChEBI" id="CHEBI:43474"/>
        <dbReference type="ChEBI" id="CHEBI:57705"/>
        <dbReference type="ChEBI" id="CHEBI:58702"/>
        <dbReference type="ChEBI" id="CHEBI:68483"/>
        <dbReference type="EC" id="2.5.1.7"/>
    </reaction>
</comment>
<gene>
    <name evidence="12" type="primary">murA</name>
    <name evidence="14" type="ordered locus">MROS_2277</name>
</gene>
<keyword evidence="5 12" id="KW-0808">Transferase</keyword>
<dbReference type="PATRIC" id="fig|1191523.3.peg.2406"/>
<dbReference type="HAMAP" id="MF_00111">
    <property type="entry name" value="MurA"/>
    <property type="match status" value="1"/>
</dbReference>
<evidence type="ECO:0000313" key="14">
    <source>
        <dbReference type="EMBL" id="AFN75507.1"/>
    </source>
</evidence>
<proteinExistence type="inferred from homology"/>
<dbReference type="NCBIfam" id="NF006873">
    <property type="entry name" value="PRK09369.1"/>
    <property type="match status" value="1"/>
</dbReference>
<keyword evidence="4 12" id="KW-0132">Cell division</keyword>
<dbReference type="InterPro" id="IPR005750">
    <property type="entry name" value="UDP_GlcNAc_COvinyl_MurA"/>
</dbReference>
<dbReference type="GO" id="GO:0019277">
    <property type="term" value="P:UDP-N-acetylgalactosamine biosynthetic process"/>
    <property type="evidence" value="ECO:0007669"/>
    <property type="project" value="InterPro"/>
</dbReference>
<evidence type="ECO:0000256" key="10">
    <source>
        <dbReference type="ARBA" id="ARBA00038367"/>
    </source>
</evidence>
<dbReference type="Gene3D" id="3.65.10.10">
    <property type="entry name" value="Enolpyruvate transferase domain"/>
    <property type="match status" value="2"/>
</dbReference>
<evidence type="ECO:0000256" key="6">
    <source>
        <dbReference type="ARBA" id="ARBA00022960"/>
    </source>
</evidence>
<dbReference type="GO" id="GO:0071555">
    <property type="term" value="P:cell wall organization"/>
    <property type="evidence" value="ECO:0007669"/>
    <property type="project" value="UniProtKB-KW"/>
</dbReference>
<sequence>MEKFIIRGGKILEGKVDVSGAKNSALALMPATLLNDGINAIENTPEVNDIHTMIKLMTELGSNINFDKHRLTIDNSNVNNQVAPYELVKKMRASIYVLGPLLTRFGYAKVSMPGGCAWGPRPINLHLEAMKKLGAEIELELGYIIAKSKRLRGAKIHFDVPSVGATGNTLMAAALAKGSTLISNAATEPEIVSLAEYLTKMGAKINGIGTKMIEIEGVDTLSPADYYNIPDRIEAGTLLIAAGITGGNVTLCNVMPNHVDTILIKLEEAGFRLESNENEITLRSTGAIANVDVTTDVYPGFPTDMQAQWIALMSLANGTSTITDTIYPDRFNHVPELARLGANIEVVNNSAVVKGVGKLTGAKVMSTDLRASASLVLAGLAASGTTEILRIYHIDRGYQRIEEKLKTLGADIERVKTDEY</sequence>
<feature type="modified residue" description="2-(S-cysteinyl)pyruvic acid O-phosphothioketal" evidence="12">
    <location>
        <position position="116"/>
    </location>
</feature>
<dbReference type="InterPro" id="IPR036968">
    <property type="entry name" value="Enolpyruvate_Tfrase_sf"/>
</dbReference>
<evidence type="ECO:0000256" key="9">
    <source>
        <dbReference type="ARBA" id="ARBA00023316"/>
    </source>
</evidence>
<dbReference type="HOGENOM" id="CLU_027387_0_0_10"/>
<dbReference type="InterPro" id="IPR050068">
    <property type="entry name" value="MurA_subfamily"/>
</dbReference>
<dbReference type="KEGG" id="mro:MROS_2277"/>
<evidence type="ECO:0000256" key="8">
    <source>
        <dbReference type="ARBA" id="ARBA00023306"/>
    </source>
</evidence>
<dbReference type="STRING" id="1191523.MROS_2277"/>
<keyword evidence="6 12" id="KW-0133">Cell shape</keyword>
<comment type="subcellular location">
    <subcellularLocation>
        <location evidence="1 12">Cytoplasm</location>
    </subcellularLocation>
</comment>
<keyword evidence="12" id="KW-0670">Pyruvate</keyword>
<keyword evidence="15" id="KW-1185">Reference proteome</keyword>
<evidence type="ECO:0000256" key="1">
    <source>
        <dbReference type="ARBA" id="ARBA00004496"/>
    </source>
</evidence>
<comment type="pathway">
    <text evidence="2 12">Cell wall biogenesis; peptidoglycan biosynthesis.</text>
</comment>
<dbReference type="GO" id="GO:0009252">
    <property type="term" value="P:peptidoglycan biosynthetic process"/>
    <property type="evidence" value="ECO:0007669"/>
    <property type="project" value="UniProtKB-UniRule"/>
</dbReference>
<evidence type="ECO:0000256" key="7">
    <source>
        <dbReference type="ARBA" id="ARBA00022984"/>
    </source>
</evidence>
<dbReference type="SUPFAM" id="SSF55205">
    <property type="entry name" value="EPT/RTPC-like"/>
    <property type="match status" value="1"/>
</dbReference>